<evidence type="ECO:0000256" key="1">
    <source>
        <dbReference type="ARBA" id="ARBA00005595"/>
    </source>
</evidence>
<dbReference type="PANTHER" id="PTHR12111:SF2">
    <property type="entry name" value="SPLICING FACTOR YJU2B-RELATED"/>
    <property type="match status" value="1"/>
</dbReference>
<dbReference type="PANTHER" id="PTHR12111">
    <property type="entry name" value="SPLICING FACTOR YJU2"/>
    <property type="match status" value="1"/>
</dbReference>
<accession>A0A922D0P3</accession>
<evidence type="ECO:0000313" key="3">
    <source>
        <dbReference type="Proteomes" id="UP000811246"/>
    </source>
</evidence>
<protein>
    <submittedName>
        <fullName evidence="2">Uncharacterized protein</fullName>
    </submittedName>
</protein>
<dbReference type="Pfam" id="PF04502">
    <property type="entry name" value="Saf4_Yju2"/>
    <property type="match status" value="1"/>
</dbReference>
<gene>
    <name evidence="2" type="ORF">I3842_16G002700</name>
</gene>
<dbReference type="AlphaFoldDB" id="A0A922D0P3"/>
<dbReference type="GO" id="GO:0005684">
    <property type="term" value="C:U2-type spliceosomal complex"/>
    <property type="evidence" value="ECO:0007669"/>
    <property type="project" value="TreeGrafter"/>
</dbReference>
<dbReference type="GO" id="GO:0000398">
    <property type="term" value="P:mRNA splicing, via spliceosome"/>
    <property type="evidence" value="ECO:0007669"/>
    <property type="project" value="InterPro"/>
</dbReference>
<reference evidence="2" key="1">
    <citation type="submission" date="2021-01" db="EMBL/GenBank/DDBJ databases">
        <authorList>
            <person name="Lovell J.T."/>
            <person name="Bentley N."/>
            <person name="Bhattarai G."/>
            <person name="Jenkins J.W."/>
            <person name="Sreedasyam A."/>
            <person name="Alarcon Y."/>
            <person name="Bock C."/>
            <person name="Boston L."/>
            <person name="Carlson J."/>
            <person name="Cervantes K."/>
            <person name="Clermont K."/>
            <person name="Krom N."/>
            <person name="Kubenka K."/>
            <person name="Mamidi S."/>
            <person name="Mattison C."/>
            <person name="Monteros M."/>
            <person name="Pisani C."/>
            <person name="Plott C."/>
            <person name="Rajasekar S."/>
            <person name="Rhein H.S."/>
            <person name="Rohla C."/>
            <person name="Song M."/>
            <person name="Hilaire R.S."/>
            <person name="Shu S."/>
            <person name="Wells L."/>
            <person name="Wang X."/>
            <person name="Webber J."/>
            <person name="Heerema R.J."/>
            <person name="Klein P."/>
            <person name="Conner P."/>
            <person name="Grauke L."/>
            <person name="Grimwood J."/>
            <person name="Schmutz J."/>
            <person name="Randall J.J."/>
        </authorList>
    </citation>
    <scope>NUCLEOTIDE SEQUENCE</scope>
    <source>
        <tissue evidence="2">Leaf</tissue>
    </source>
</reference>
<dbReference type="Proteomes" id="UP000811246">
    <property type="component" value="Chromosome 16"/>
</dbReference>
<name>A0A922D0P3_CARIL</name>
<organism evidence="2 3">
    <name type="scientific">Carya illinoinensis</name>
    <name type="common">Pecan</name>
    <dbReference type="NCBI Taxonomy" id="32201"/>
    <lineage>
        <taxon>Eukaryota</taxon>
        <taxon>Viridiplantae</taxon>
        <taxon>Streptophyta</taxon>
        <taxon>Embryophyta</taxon>
        <taxon>Tracheophyta</taxon>
        <taxon>Spermatophyta</taxon>
        <taxon>Magnoliopsida</taxon>
        <taxon>eudicotyledons</taxon>
        <taxon>Gunneridae</taxon>
        <taxon>Pentapetalae</taxon>
        <taxon>rosids</taxon>
        <taxon>fabids</taxon>
        <taxon>Fagales</taxon>
        <taxon>Juglandaceae</taxon>
        <taxon>Carya</taxon>
    </lineage>
</organism>
<dbReference type="EMBL" id="CM031840">
    <property type="protein sequence ID" value="KAG6671412.1"/>
    <property type="molecule type" value="Genomic_DNA"/>
</dbReference>
<proteinExistence type="inferred from homology"/>
<evidence type="ECO:0000313" key="2">
    <source>
        <dbReference type="EMBL" id="KAG6671412.1"/>
    </source>
</evidence>
<dbReference type="GO" id="GO:0071014">
    <property type="term" value="C:post-mRNA release spliceosomal complex"/>
    <property type="evidence" value="ECO:0007669"/>
    <property type="project" value="TreeGrafter"/>
</dbReference>
<dbReference type="OrthoDB" id="360327at2759"/>
<sequence>MRLLFRQIQKLEYVIISGAQRKTEEFDIEDAETFALPLQMKTAKLSDPFYRLEHQEEDLQKKKEAEPVLLVCLRRVSDARHSDDHALNKALRAQLCNQKKRVAEEEAISRKRGLGIRLLPPSEEDASSAASPCEVLFHV</sequence>
<comment type="caution">
    <text evidence="2">The sequence shown here is derived from an EMBL/GenBank/DDBJ whole genome shotgun (WGS) entry which is preliminary data.</text>
</comment>
<comment type="similarity">
    <text evidence="1">Belongs to the CWC16 family.</text>
</comment>
<dbReference type="InterPro" id="IPR007590">
    <property type="entry name" value="Saf4/Yju2"/>
</dbReference>